<protein>
    <submittedName>
        <fullName evidence="9">Uncharacterized protein LOC109479657</fullName>
    </submittedName>
</protein>
<dbReference type="KEGG" id="bbel:109479657"/>
<dbReference type="AlphaFoldDB" id="A0A6P4ZSY2"/>
<gene>
    <name evidence="9" type="primary">LOC109479657</name>
</gene>
<evidence type="ECO:0000256" key="6">
    <source>
        <dbReference type="ARBA" id="ARBA00023136"/>
    </source>
</evidence>
<comment type="subcellular location">
    <subcellularLocation>
        <location evidence="1">Membrane</location>
        <topology evidence="1">Single-pass membrane protein</topology>
    </subcellularLocation>
    <subcellularLocation>
        <location evidence="2">Secreted</location>
    </subcellularLocation>
</comment>
<keyword evidence="3" id="KW-0964">Secreted</keyword>
<dbReference type="Proteomes" id="UP000515135">
    <property type="component" value="Unplaced"/>
</dbReference>
<dbReference type="GO" id="GO:0005576">
    <property type="term" value="C:extracellular region"/>
    <property type="evidence" value="ECO:0007669"/>
    <property type="project" value="UniProtKB-SubCell"/>
</dbReference>
<evidence type="ECO:0000256" key="7">
    <source>
        <dbReference type="ARBA" id="ARBA00023180"/>
    </source>
</evidence>
<keyword evidence="6" id="KW-0472">Membrane</keyword>
<dbReference type="OrthoDB" id="10038096at2759"/>
<dbReference type="GeneID" id="109479657"/>
<evidence type="ECO:0000256" key="4">
    <source>
        <dbReference type="ARBA" id="ARBA00022692"/>
    </source>
</evidence>
<dbReference type="PROSITE" id="PS51257">
    <property type="entry name" value="PROKAR_LIPOPROTEIN"/>
    <property type="match status" value="1"/>
</dbReference>
<dbReference type="RefSeq" id="XP_019637204.1">
    <property type="nucleotide sequence ID" value="XM_019781645.1"/>
</dbReference>
<dbReference type="PANTHER" id="PTHR14470">
    <property type="entry name" value="FIBRONECTIN TYPE III DOMAIN-CONTAINING PROTEIN"/>
    <property type="match status" value="1"/>
</dbReference>
<name>A0A6P4ZSY2_BRABE</name>
<evidence type="ECO:0000256" key="5">
    <source>
        <dbReference type="ARBA" id="ARBA00022989"/>
    </source>
</evidence>
<dbReference type="PANTHER" id="PTHR14470:SF3">
    <property type="match status" value="1"/>
</dbReference>
<evidence type="ECO:0000256" key="1">
    <source>
        <dbReference type="ARBA" id="ARBA00004167"/>
    </source>
</evidence>
<sequence length="697" mass="78002">MPRISTVLNRMKCCILGSCLTLLACHILFVVLKRLVLSHPGSSLRFIRERDGSVSGCRASDTSHSLENLAETKWLLKNIRDIKPASINTAIEDPDVKPVGCGIFFSADLEQVTRTGDCVTTRVSVKSVFSNLSHYLGESHLREIKTHYLDRVLGTGLTVPSSLVLLPFSALDNEHAAVVRQAVDCNISDKTVFQTGVTAYVARWVPNLGPFPKLTPSLADRMHPDNFFAYVTFLYIANCMKSGSYATSDDRYYVMIDNDRCLLPERVLALEVPLHHKKRLTRIGDILFRDGHVCSTPSYLIHHMQAANSPSSLTPSIGSQLRKMVAVNETISSLVLREDPEIYEETDGRVLTLLAEYNHRCNAGDVSKYDGEVSKAFRESRIVSGYLTDDKTQQIAVKLEDGLTGVATVVRPGVGTATPQPALAELFAYYVDRLTGINRMPTVVYRTLRLDTPGLTSVGILEDNKTSLNHFRLQSQSRNESTTGTKQKLSPNLGSQVLNVVLVGNMIDFHSEANIHHEGNLRGFFRHESSFKHMENSRQTLLDMADIFLLDFLVHRPDRKHFGKSELRLVSTGDAEAWWTHPNISVCSAILRCPPVLYGTDWSRRPDMCNRTCGKGVNTYLSNCRLRESTVQRIRSVLQEGSTLGEMFQRVLKKEKGLPSVIKEEAKGIMGGLDARVEYLMSYINMCEKEYKRDVLL</sequence>
<keyword evidence="5" id="KW-1133">Transmembrane helix</keyword>
<evidence type="ECO:0000256" key="2">
    <source>
        <dbReference type="ARBA" id="ARBA00004613"/>
    </source>
</evidence>
<evidence type="ECO:0000313" key="8">
    <source>
        <dbReference type="Proteomes" id="UP000515135"/>
    </source>
</evidence>
<keyword evidence="4" id="KW-0812">Transmembrane</keyword>
<dbReference type="InterPro" id="IPR052120">
    <property type="entry name" value="FNDC_type_III_4/5"/>
</dbReference>
<dbReference type="GO" id="GO:0016020">
    <property type="term" value="C:membrane"/>
    <property type="evidence" value="ECO:0007669"/>
    <property type="project" value="UniProtKB-SubCell"/>
</dbReference>
<evidence type="ECO:0000313" key="9">
    <source>
        <dbReference type="RefSeq" id="XP_019637204.1"/>
    </source>
</evidence>
<reference evidence="9" key="1">
    <citation type="submission" date="2025-08" db="UniProtKB">
        <authorList>
            <consortium name="RefSeq"/>
        </authorList>
    </citation>
    <scope>IDENTIFICATION</scope>
    <source>
        <tissue evidence="9">Gonad</tissue>
    </source>
</reference>
<accession>A0A6P4ZSY2</accession>
<proteinExistence type="predicted"/>
<evidence type="ECO:0000256" key="3">
    <source>
        <dbReference type="ARBA" id="ARBA00022525"/>
    </source>
</evidence>
<keyword evidence="8" id="KW-1185">Reference proteome</keyword>
<organism evidence="8 9">
    <name type="scientific">Branchiostoma belcheri</name>
    <name type="common">Amphioxus</name>
    <dbReference type="NCBI Taxonomy" id="7741"/>
    <lineage>
        <taxon>Eukaryota</taxon>
        <taxon>Metazoa</taxon>
        <taxon>Chordata</taxon>
        <taxon>Cephalochordata</taxon>
        <taxon>Leptocardii</taxon>
        <taxon>Amphioxiformes</taxon>
        <taxon>Branchiostomatidae</taxon>
        <taxon>Branchiostoma</taxon>
    </lineage>
</organism>
<keyword evidence="7" id="KW-0325">Glycoprotein</keyword>